<evidence type="ECO:0000313" key="2">
    <source>
        <dbReference type="EMBL" id="CAI5739106.1"/>
    </source>
</evidence>
<feature type="compositionally biased region" description="Basic and acidic residues" evidence="1">
    <location>
        <begin position="99"/>
        <end position="111"/>
    </location>
</feature>
<gene>
    <name evidence="2" type="ORF">HBR001_LOCUS7709</name>
</gene>
<evidence type="ECO:0000256" key="1">
    <source>
        <dbReference type="SAM" id="MobiDB-lite"/>
    </source>
</evidence>
<sequence length="455" mass="50648">MADSVFLDEVSCFLHSFDWTAVPGNVLVQSLDKDPPPLLTMPSADTAVQLLDQVTASAAVYGSEGFPDSLRDMRLSCSDASLTDTESLRSAPLSPARADAGESVRSRDAIRRSSYRKKQKDQRLALHELVNTLSHQLALLQKKKTKAIVQAGSAERDRSIMWKALADRQLQAKLRAEEQHGRYVEAVKHQSALIRELGALVRKRVRDERQEGGSEGCLVKKARRKSPDQALYETYIQKLDDVYAQTDKVWEVLAVDATADPSDEKDEANVFYLRSQRAMKDEVYHELAGKLTTPFSFDRLRARIDRACSLENLQGYTEVEGAWIPDNTTIAKYQGSVPGSRGTLVQFHVARKYCEGHRVVIVWKKFTEGEGDFAGMHSDGTGWCVFQPSLSSVDGYAGTSLESVTRFVPMNFSSAASGAKEKLFTDAIIKFEEEMCQTCLRTMEEVLLDDALGVC</sequence>
<organism evidence="2 3">
    <name type="scientific">Hyaloperonospora brassicae</name>
    <name type="common">Brassica downy mildew</name>
    <name type="synonym">Peronospora brassicae</name>
    <dbReference type="NCBI Taxonomy" id="162125"/>
    <lineage>
        <taxon>Eukaryota</taxon>
        <taxon>Sar</taxon>
        <taxon>Stramenopiles</taxon>
        <taxon>Oomycota</taxon>
        <taxon>Peronosporomycetes</taxon>
        <taxon>Peronosporales</taxon>
        <taxon>Peronosporaceae</taxon>
        <taxon>Hyaloperonospora</taxon>
    </lineage>
</organism>
<dbReference type="Proteomes" id="UP001162031">
    <property type="component" value="Unassembled WGS sequence"/>
</dbReference>
<keyword evidence="3" id="KW-1185">Reference proteome</keyword>
<feature type="region of interest" description="Disordered" evidence="1">
    <location>
        <begin position="86"/>
        <end position="117"/>
    </location>
</feature>
<accession>A0AAV0UQF5</accession>
<reference evidence="2" key="1">
    <citation type="submission" date="2022-12" db="EMBL/GenBank/DDBJ databases">
        <authorList>
            <person name="Webb A."/>
        </authorList>
    </citation>
    <scope>NUCLEOTIDE SEQUENCE</scope>
    <source>
        <strain evidence="2">Hp1</strain>
    </source>
</reference>
<name>A0AAV0UQF5_HYABA</name>
<evidence type="ECO:0000313" key="3">
    <source>
        <dbReference type="Proteomes" id="UP001162031"/>
    </source>
</evidence>
<comment type="caution">
    <text evidence="2">The sequence shown here is derived from an EMBL/GenBank/DDBJ whole genome shotgun (WGS) entry which is preliminary data.</text>
</comment>
<proteinExistence type="predicted"/>
<dbReference type="EMBL" id="CANTFL010001407">
    <property type="protein sequence ID" value="CAI5739106.1"/>
    <property type="molecule type" value="Genomic_DNA"/>
</dbReference>
<protein>
    <submittedName>
        <fullName evidence="2">Uncharacterized protein</fullName>
    </submittedName>
</protein>
<dbReference type="AlphaFoldDB" id="A0AAV0UQF5"/>